<evidence type="ECO:0000256" key="1">
    <source>
        <dbReference type="SAM" id="Coils"/>
    </source>
</evidence>
<accession>A0A843V7A8</accession>
<feature type="coiled-coil region" evidence="1">
    <location>
        <begin position="387"/>
        <end position="449"/>
    </location>
</feature>
<evidence type="ECO:0000313" key="4">
    <source>
        <dbReference type="Proteomes" id="UP000652761"/>
    </source>
</evidence>
<keyword evidence="4" id="KW-1185">Reference proteome</keyword>
<protein>
    <submittedName>
        <fullName evidence="3">Uncharacterized protein</fullName>
    </submittedName>
</protein>
<keyword evidence="1" id="KW-0175">Coiled coil</keyword>
<feature type="region of interest" description="Disordered" evidence="2">
    <location>
        <begin position="77"/>
        <end position="97"/>
    </location>
</feature>
<organism evidence="3 4">
    <name type="scientific">Colocasia esculenta</name>
    <name type="common">Wild taro</name>
    <name type="synonym">Arum esculentum</name>
    <dbReference type="NCBI Taxonomy" id="4460"/>
    <lineage>
        <taxon>Eukaryota</taxon>
        <taxon>Viridiplantae</taxon>
        <taxon>Streptophyta</taxon>
        <taxon>Embryophyta</taxon>
        <taxon>Tracheophyta</taxon>
        <taxon>Spermatophyta</taxon>
        <taxon>Magnoliopsida</taxon>
        <taxon>Liliopsida</taxon>
        <taxon>Araceae</taxon>
        <taxon>Aroideae</taxon>
        <taxon>Colocasieae</taxon>
        <taxon>Colocasia</taxon>
    </lineage>
</organism>
<name>A0A843V7A8_COLES</name>
<dbReference type="Proteomes" id="UP000652761">
    <property type="component" value="Unassembled WGS sequence"/>
</dbReference>
<feature type="region of interest" description="Disordered" evidence="2">
    <location>
        <begin position="202"/>
        <end position="259"/>
    </location>
</feature>
<comment type="caution">
    <text evidence="3">The sequence shown here is derived from an EMBL/GenBank/DDBJ whole genome shotgun (WGS) entry which is preliminary data.</text>
</comment>
<evidence type="ECO:0000256" key="2">
    <source>
        <dbReference type="SAM" id="MobiDB-lite"/>
    </source>
</evidence>
<dbReference type="AlphaFoldDB" id="A0A843V7A8"/>
<reference evidence="3" key="1">
    <citation type="submission" date="2017-07" db="EMBL/GenBank/DDBJ databases">
        <title>Taro Niue Genome Assembly and Annotation.</title>
        <authorList>
            <person name="Atibalentja N."/>
            <person name="Keating K."/>
            <person name="Fields C.J."/>
        </authorList>
    </citation>
    <scope>NUCLEOTIDE SEQUENCE</scope>
    <source>
        <strain evidence="3">Niue_2</strain>
        <tissue evidence="3">Leaf</tissue>
    </source>
</reference>
<dbReference type="EMBL" id="NMUH01001165">
    <property type="protein sequence ID" value="MQL89640.1"/>
    <property type="molecule type" value="Genomic_DNA"/>
</dbReference>
<gene>
    <name evidence="3" type="ORF">Taro_022222</name>
</gene>
<sequence>MKFEAAPEAEEFREVKCTCPSKMRTNARGTAEEARAVHVFTCAARPSTNKPGTGGPQGFFHGSGWHIDLWGRRVSGEHSASDEDYNPTFDGTPSPEGADIPLVASTEPRYIPVEAAVAEGIEHPVQAALVTGETPSLQAIQDLLLSGSEAELPGFSDFAPGILEGGGWQRALHSATNDLCPFCLLVAVTSAAVLPTASPSEEGEIAAEMMETSPPGAALSSAAGTLPPLEGADGASLPSYTQAVGGGLPPPSLSEAPLEGPFLFPEHGISWPDAPQRRQARGVEGMLDLFTASAHIVMEEGSPPSVDAVRDFLERSTVAYHLMGCPRDPWMAAVDSLWSEVRRRHQEAARHKIQELTRFEALRSRRGGVVSRVESLRASHSGCHADIATLRRTLEEVSSRLAEREAASLGLAEGVAAAEAELTAVEWECADSQAALSALQASLANSQREGAS</sequence>
<proteinExistence type="predicted"/>
<evidence type="ECO:0000313" key="3">
    <source>
        <dbReference type="EMBL" id="MQL89640.1"/>
    </source>
</evidence>
<feature type="compositionally biased region" description="Low complexity" evidence="2">
    <location>
        <begin position="212"/>
        <end position="229"/>
    </location>
</feature>